<evidence type="ECO:0000256" key="3">
    <source>
        <dbReference type="ARBA" id="ARBA00022448"/>
    </source>
</evidence>
<evidence type="ECO:0000313" key="12">
    <source>
        <dbReference type="Proteomes" id="UP000030635"/>
    </source>
</evidence>
<evidence type="ECO:0000256" key="5">
    <source>
        <dbReference type="ARBA" id="ARBA00022496"/>
    </source>
</evidence>
<feature type="transmembrane region" description="Helical" evidence="10">
    <location>
        <begin position="7"/>
        <end position="27"/>
    </location>
</feature>
<dbReference type="HOGENOM" id="CLU_050494_0_0_9"/>
<dbReference type="InterPro" id="IPR037294">
    <property type="entry name" value="ABC_BtuC-like"/>
</dbReference>
<feature type="transmembrane region" description="Helical" evidence="10">
    <location>
        <begin position="103"/>
        <end position="124"/>
    </location>
</feature>
<gene>
    <name evidence="11" type="ORF">U729_2364</name>
</gene>
<dbReference type="EMBL" id="CP006905">
    <property type="protein sequence ID" value="AIY83892.1"/>
    <property type="molecule type" value="Genomic_DNA"/>
</dbReference>
<name>A0A0A7FWB2_9CLOT</name>
<dbReference type="SUPFAM" id="SSF81345">
    <property type="entry name" value="ABC transporter involved in vitamin B12 uptake, BtuC"/>
    <property type="match status" value="1"/>
</dbReference>
<dbReference type="eggNOG" id="COG4605">
    <property type="taxonomic scope" value="Bacteria"/>
</dbReference>
<feature type="transmembrane region" description="Helical" evidence="10">
    <location>
        <begin position="39"/>
        <end position="60"/>
    </location>
</feature>
<evidence type="ECO:0000256" key="9">
    <source>
        <dbReference type="ARBA" id="ARBA00023136"/>
    </source>
</evidence>
<dbReference type="Gene3D" id="1.10.3470.10">
    <property type="entry name" value="ABC transporter involved in vitamin B12 uptake, BtuC"/>
    <property type="match status" value="1"/>
</dbReference>
<keyword evidence="9 10" id="KW-0472">Membrane</keyword>
<evidence type="ECO:0000256" key="10">
    <source>
        <dbReference type="SAM" id="Phobius"/>
    </source>
</evidence>
<keyword evidence="6 10" id="KW-0812">Transmembrane</keyword>
<sequence length="317" mass="34900">MKNNKKKLFILSIIAILCISLYIFYGLNSKNFDYNLQKRIPKVIGILIAGGSIAVSSILFQTVTNNRIITPSIIGLDSLYGLIQTFVVFAFGSSSIMMTSSTANFLISGSLMVVFSVILFKVIFKKGRGNIMFLLLVGTVLGGLFKSGSTFMQVLIDPNEFDALSSKLFASFTSVNTKILFISIIILLIIFAFIYDDIKKLDVMSLGRDQAINLGINYDKLSKKILIIVTSLVALSTALVGPITFLGVLVVNLTYELLKTYRHKELLIGAGLISVIALVGGQFFVEKVFKFNTTIGIIINFIGGVYFIYLLLKESKI</sequence>
<dbReference type="KEGG" id="cbv:U729_2364"/>
<keyword evidence="12" id="KW-1185">Reference proteome</keyword>
<evidence type="ECO:0000256" key="6">
    <source>
        <dbReference type="ARBA" id="ARBA00022692"/>
    </source>
</evidence>
<feature type="transmembrane region" description="Helical" evidence="10">
    <location>
        <begin position="175"/>
        <end position="195"/>
    </location>
</feature>
<comment type="subcellular location">
    <subcellularLocation>
        <location evidence="1">Cell membrane</location>
        <topology evidence="1">Multi-pass membrane protein</topology>
    </subcellularLocation>
</comment>
<dbReference type="RefSeq" id="WP_039315223.1">
    <property type="nucleotide sequence ID" value="NZ_CP006905.1"/>
</dbReference>
<evidence type="ECO:0000256" key="4">
    <source>
        <dbReference type="ARBA" id="ARBA00022475"/>
    </source>
</evidence>
<keyword evidence="5" id="KW-0406">Ion transport</keyword>
<keyword evidence="5" id="KW-0410">Iron transport</keyword>
<reference evidence="11 12" key="1">
    <citation type="journal article" date="2015" name="Infect. Genet. Evol.">
        <title>Genomic sequences of six botulinum neurotoxin-producing strains representing three clostridial species illustrate the mobility and diversity of botulinum neurotoxin genes.</title>
        <authorList>
            <person name="Smith T.J."/>
            <person name="Hill K.K."/>
            <person name="Xie G."/>
            <person name="Foley B.T."/>
            <person name="Williamson C.H."/>
            <person name="Foster J.T."/>
            <person name="Johnson S.L."/>
            <person name="Chertkov O."/>
            <person name="Teshima H."/>
            <person name="Gibbons H.S."/>
            <person name="Johnsky L.A."/>
            <person name="Karavis M.A."/>
            <person name="Smith L.A."/>
        </authorList>
    </citation>
    <scope>NUCLEOTIDE SEQUENCE [LARGE SCALE GENOMIC DNA]</scope>
    <source>
        <strain evidence="11">Sullivan</strain>
    </source>
</reference>
<feature type="transmembrane region" description="Helical" evidence="10">
    <location>
        <begin position="131"/>
        <end position="155"/>
    </location>
</feature>
<dbReference type="Pfam" id="PF01032">
    <property type="entry name" value="FecCD"/>
    <property type="match status" value="1"/>
</dbReference>
<keyword evidence="7 10" id="KW-1133">Transmembrane helix</keyword>
<feature type="transmembrane region" description="Helical" evidence="10">
    <location>
        <begin position="72"/>
        <end position="91"/>
    </location>
</feature>
<dbReference type="InterPro" id="IPR000522">
    <property type="entry name" value="ABC_transptr_permease_BtuC"/>
</dbReference>
<keyword evidence="4" id="KW-1003">Cell membrane</keyword>
<evidence type="ECO:0000313" key="11">
    <source>
        <dbReference type="EMBL" id="AIY83892.1"/>
    </source>
</evidence>
<dbReference type="CDD" id="cd06550">
    <property type="entry name" value="TM_ABC_iron-siderophores_like"/>
    <property type="match status" value="1"/>
</dbReference>
<feature type="transmembrane region" description="Helical" evidence="10">
    <location>
        <begin position="266"/>
        <end position="285"/>
    </location>
</feature>
<dbReference type="AlphaFoldDB" id="A0A0A7FWB2"/>
<dbReference type="Proteomes" id="UP000030635">
    <property type="component" value="Chromosome"/>
</dbReference>
<feature type="transmembrane region" description="Helical" evidence="10">
    <location>
        <begin position="292"/>
        <end position="312"/>
    </location>
</feature>
<accession>A0A0A7FWB2</accession>
<protein>
    <submittedName>
        <fullName evidence="11">FecCD transport family protein</fullName>
    </submittedName>
</protein>
<evidence type="ECO:0000256" key="2">
    <source>
        <dbReference type="ARBA" id="ARBA00007935"/>
    </source>
</evidence>
<dbReference type="OrthoDB" id="9796260at2"/>
<dbReference type="FunFam" id="1.10.3470.10:FF:000004">
    <property type="entry name" value="Iron compound ABC transporter, permease"/>
    <property type="match status" value="1"/>
</dbReference>
<feature type="transmembrane region" description="Helical" evidence="10">
    <location>
        <begin position="225"/>
        <end position="254"/>
    </location>
</feature>
<dbReference type="PANTHER" id="PTHR30472">
    <property type="entry name" value="FERRIC ENTEROBACTIN TRANSPORT SYSTEM PERMEASE PROTEIN"/>
    <property type="match status" value="1"/>
</dbReference>
<keyword evidence="3" id="KW-0813">Transport</keyword>
<dbReference type="GO" id="GO:0033214">
    <property type="term" value="P:siderophore-iron import into cell"/>
    <property type="evidence" value="ECO:0007669"/>
    <property type="project" value="TreeGrafter"/>
</dbReference>
<dbReference type="GO" id="GO:0005886">
    <property type="term" value="C:plasma membrane"/>
    <property type="evidence" value="ECO:0007669"/>
    <property type="project" value="UniProtKB-SubCell"/>
</dbReference>
<dbReference type="GO" id="GO:0022857">
    <property type="term" value="F:transmembrane transporter activity"/>
    <property type="evidence" value="ECO:0007669"/>
    <property type="project" value="InterPro"/>
</dbReference>
<evidence type="ECO:0000256" key="1">
    <source>
        <dbReference type="ARBA" id="ARBA00004651"/>
    </source>
</evidence>
<evidence type="ECO:0000256" key="8">
    <source>
        <dbReference type="ARBA" id="ARBA00023004"/>
    </source>
</evidence>
<evidence type="ECO:0000256" key="7">
    <source>
        <dbReference type="ARBA" id="ARBA00022989"/>
    </source>
</evidence>
<organism evidence="11 12">
    <name type="scientific">Clostridium baratii str. Sullivan</name>
    <dbReference type="NCBI Taxonomy" id="1415775"/>
    <lineage>
        <taxon>Bacteria</taxon>
        <taxon>Bacillati</taxon>
        <taxon>Bacillota</taxon>
        <taxon>Clostridia</taxon>
        <taxon>Eubacteriales</taxon>
        <taxon>Clostridiaceae</taxon>
        <taxon>Clostridium</taxon>
    </lineage>
</organism>
<comment type="similarity">
    <text evidence="2">Belongs to the binding-protein-dependent transport system permease family. FecCD subfamily.</text>
</comment>
<proteinExistence type="inferred from homology"/>
<dbReference type="PANTHER" id="PTHR30472:SF19">
    <property type="entry name" value="PETROBACTIN IMPORT SYSTEM PERMEASE PROTEIN YCLO"/>
    <property type="match status" value="1"/>
</dbReference>
<keyword evidence="8" id="KW-0408">Iron</keyword>